<evidence type="ECO:0000256" key="10">
    <source>
        <dbReference type="SAM" id="SignalP"/>
    </source>
</evidence>
<feature type="domain" description="CTCK" evidence="11">
    <location>
        <begin position="98"/>
        <end position="193"/>
    </location>
</feature>
<dbReference type="Gene3D" id="2.10.90.10">
    <property type="entry name" value="Cystine-knot cytokines"/>
    <property type="match status" value="1"/>
</dbReference>
<dbReference type="EMBL" id="JAIZAY010000009">
    <property type="protein sequence ID" value="KAJ8036300.1"/>
    <property type="molecule type" value="Genomic_DNA"/>
</dbReference>
<sequence>MRISVDLQWMLLVVWLLDHVTKCVSVYTDPDRNSNRRSHGNDGGGPSQPLPFYTEPNPNTYEQETDPESVIEPPVQGRINEETPFDTTYNPDDLQMGCTELRSKRYISDGFCTSVRPITEVVCAGECLPIQYLPHYATYQKTWSREKTREWRCVDDVIRYRNVNLLCQNGERRSYRIPTVRSCKCKRYDRRHNESDIPLNDRRQSIARPEPQFDDRRSERRASKRRNRNQ</sequence>
<dbReference type="GO" id="GO:0030514">
    <property type="term" value="P:negative regulation of BMP signaling pathway"/>
    <property type="evidence" value="ECO:0007669"/>
    <property type="project" value="TreeGrafter"/>
</dbReference>
<evidence type="ECO:0000256" key="2">
    <source>
        <dbReference type="ARBA" id="ARBA00007850"/>
    </source>
</evidence>
<name>A0A9Q1H8C5_HOLLE</name>
<dbReference type="PROSITE" id="PS01225">
    <property type="entry name" value="CTCK_2"/>
    <property type="match status" value="1"/>
</dbReference>
<dbReference type="Proteomes" id="UP001152320">
    <property type="component" value="Chromosome 9"/>
</dbReference>
<comment type="similarity">
    <text evidence="2">Belongs to the sclerostin family.</text>
</comment>
<keyword evidence="7" id="KW-0325">Glycoprotein</keyword>
<dbReference type="GO" id="GO:0036122">
    <property type="term" value="F:BMP binding"/>
    <property type="evidence" value="ECO:0007669"/>
    <property type="project" value="TreeGrafter"/>
</dbReference>
<evidence type="ECO:0000256" key="9">
    <source>
        <dbReference type="SAM" id="MobiDB-lite"/>
    </source>
</evidence>
<keyword evidence="6" id="KW-1015">Disulfide bond</keyword>
<dbReference type="PANTHER" id="PTHR14903">
    <property type="entry name" value="SCLEROSTIN-RELATED"/>
    <property type="match status" value="1"/>
</dbReference>
<dbReference type="AlphaFoldDB" id="A0A9Q1H8C5"/>
<evidence type="ECO:0000256" key="1">
    <source>
        <dbReference type="ARBA" id="ARBA00004613"/>
    </source>
</evidence>
<evidence type="ECO:0000256" key="7">
    <source>
        <dbReference type="ARBA" id="ARBA00023180"/>
    </source>
</evidence>
<comment type="subcellular location">
    <subcellularLocation>
        <location evidence="1">Secreted</location>
    </subcellularLocation>
</comment>
<feature type="signal peptide" evidence="10">
    <location>
        <begin position="1"/>
        <end position="25"/>
    </location>
</feature>
<reference evidence="12" key="1">
    <citation type="submission" date="2021-10" db="EMBL/GenBank/DDBJ databases">
        <title>Tropical sea cucumber genome reveals ecological adaptation and Cuvierian tubules defense mechanism.</title>
        <authorList>
            <person name="Chen T."/>
        </authorList>
    </citation>
    <scope>NUCLEOTIDE SEQUENCE</scope>
    <source>
        <strain evidence="12">Nanhai2018</strain>
        <tissue evidence="12">Muscle</tissue>
    </source>
</reference>
<feature type="chain" id="PRO_5040409609" evidence="10">
    <location>
        <begin position="26"/>
        <end position="230"/>
    </location>
</feature>
<organism evidence="12 13">
    <name type="scientific">Holothuria leucospilota</name>
    <name type="common">Black long sea cucumber</name>
    <name type="synonym">Mertensiothuria leucospilota</name>
    <dbReference type="NCBI Taxonomy" id="206669"/>
    <lineage>
        <taxon>Eukaryota</taxon>
        <taxon>Metazoa</taxon>
        <taxon>Echinodermata</taxon>
        <taxon>Eleutherozoa</taxon>
        <taxon>Echinozoa</taxon>
        <taxon>Holothuroidea</taxon>
        <taxon>Aspidochirotacea</taxon>
        <taxon>Aspidochirotida</taxon>
        <taxon>Holothuriidae</taxon>
        <taxon>Holothuria</taxon>
    </lineage>
</organism>
<keyword evidence="4" id="KW-0879">Wnt signaling pathway</keyword>
<evidence type="ECO:0000256" key="5">
    <source>
        <dbReference type="ARBA" id="ARBA00022729"/>
    </source>
</evidence>
<evidence type="ECO:0000259" key="11">
    <source>
        <dbReference type="PROSITE" id="PS01225"/>
    </source>
</evidence>
<keyword evidence="5 10" id="KW-0732">Signal</keyword>
<keyword evidence="13" id="KW-1185">Reference proteome</keyword>
<evidence type="ECO:0000313" key="12">
    <source>
        <dbReference type="EMBL" id="KAJ8036300.1"/>
    </source>
</evidence>
<gene>
    <name evidence="12" type="ORF">HOLleu_20233</name>
</gene>
<dbReference type="OrthoDB" id="6624188at2759"/>
<protein>
    <submittedName>
        <fullName evidence="12">Sclerostin domain-containing protein 1</fullName>
    </submittedName>
</protein>
<keyword evidence="3" id="KW-0964">Secreted</keyword>
<dbReference type="InterPro" id="IPR029034">
    <property type="entry name" value="Cystine-knot_cytokine"/>
</dbReference>
<comment type="caution">
    <text evidence="8">Lacks conserved residue(s) required for the propagation of feature annotation.</text>
</comment>
<dbReference type="GO" id="GO:0016055">
    <property type="term" value="P:Wnt signaling pathway"/>
    <property type="evidence" value="ECO:0007669"/>
    <property type="project" value="UniProtKB-KW"/>
</dbReference>
<accession>A0A9Q1H8C5</accession>
<feature type="compositionally biased region" description="Basic and acidic residues" evidence="9">
    <location>
        <begin position="211"/>
        <end position="221"/>
    </location>
</feature>
<dbReference type="GO" id="GO:0005615">
    <property type="term" value="C:extracellular space"/>
    <property type="evidence" value="ECO:0007669"/>
    <property type="project" value="InterPro"/>
</dbReference>
<dbReference type="InterPro" id="IPR008835">
    <property type="entry name" value="Sclerostin/SOSTDC1"/>
</dbReference>
<evidence type="ECO:0000256" key="6">
    <source>
        <dbReference type="ARBA" id="ARBA00023157"/>
    </source>
</evidence>
<feature type="region of interest" description="Disordered" evidence="9">
    <location>
        <begin position="28"/>
        <end position="69"/>
    </location>
</feature>
<proteinExistence type="inferred from homology"/>
<evidence type="ECO:0000256" key="4">
    <source>
        <dbReference type="ARBA" id="ARBA00022687"/>
    </source>
</evidence>
<feature type="region of interest" description="Disordered" evidence="9">
    <location>
        <begin position="196"/>
        <end position="230"/>
    </location>
</feature>
<evidence type="ECO:0000256" key="3">
    <source>
        <dbReference type="ARBA" id="ARBA00022525"/>
    </source>
</evidence>
<dbReference type="GO" id="GO:0030178">
    <property type="term" value="P:negative regulation of Wnt signaling pathway"/>
    <property type="evidence" value="ECO:0007669"/>
    <property type="project" value="TreeGrafter"/>
</dbReference>
<dbReference type="PANTHER" id="PTHR14903:SF6">
    <property type="entry name" value="CTCK DOMAIN-CONTAINING PROTEIN"/>
    <property type="match status" value="1"/>
</dbReference>
<evidence type="ECO:0000256" key="8">
    <source>
        <dbReference type="PROSITE-ProRule" id="PRU00039"/>
    </source>
</evidence>
<dbReference type="InterPro" id="IPR006207">
    <property type="entry name" value="Cys_knot_C"/>
</dbReference>
<dbReference type="Pfam" id="PF05463">
    <property type="entry name" value="Sclerostin"/>
    <property type="match status" value="1"/>
</dbReference>
<evidence type="ECO:0000313" key="13">
    <source>
        <dbReference type="Proteomes" id="UP001152320"/>
    </source>
</evidence>
<comment type="caution">
    <text evidence="12">The sequence shown here is derived from an EMBL/GenBank/DDBJ whole genome shotgun (WGS) entry which is preliminary data.</text>
</comment>